<reference evidence="1 2" key="1">
    <citation type="journal article" date="2010" name="Nature">
        <title>Genome sequence of the palaeopolyploid soybean.</title>
        <authorList>
            <person name="Schmutz J."/>
            <person name="Cannon S.B."/>
            <person name="Schlueter J."/>
            <person name="Ma J."/>
            <person name="Mitros T."/>
            <person name="Nelson W."/>
            <person name="Hyten D.L."/>
            <person name="Song Q."/>
            <person name="Thelen J.J."/>
            <person name="Cheng J."/>
            <person name="Xu D."/>
            <person name="Hellsten U."/>
            <person name="May G.D."/>
            <person name="Yu Y."/>
            <person name="Sakurai T."/>
            <person name="Umezawa T."/>
            <person name="Bhattacharyya M.K."/>
            <person name="Sandhu D."/>
            <person name="Valliyodan B."/>
            <person name="Lindquist E."/>
            <person name="Peto M."/>
            <person name="Grant D."/>
            <person name="Shu S."/>
            <person name="Goodstein D."/>
            <person name="Barry K."/>
            <person name="Futrell-Griggs M."/>
            <person name="Abernathy B."/>
            <person name="Du J."/>
            <person name="Tian Z."/>
            <person name="Zhu L."/>
            <person name="Gill N."/>
            <person name="Joshi T."/>
            <person name="Libault M."/>
            <person name="Sethuraman A."/>
            <person name="Zhang X.-C."/>
            <person name="Shinozaki K."/>
            <person name="Nguyen H.T."/>
            <person name="Wing R.A."/>
            <person name="Cregan P."/>
            <person name="Specht J."/>
            <person name="Grimwood J."/>
            <person name="Rokhsar D."/>
            <person name="Stacey G."/>
            <person name="Shoemaker R.C."/>
            <person name="Jackson S.A."/>
        </authorList>
    </citation>
    <scope>NUCLEOTIDE SEQUENCE [LARGE SCALE GENOMIC DNA]</scope>
    <source>
        <strain evidence="2">cv. Williams 82</strain>
        <tissue evidence="1">Callus</tissue>
    </source>
</reference>
<proteinExistence type="predicted"/>
<dbReference type="EnsemblPlants" id="KRH36657">
    <property type="protein sequence ID" value="KRH36657"/>
    <property type="gene ID" value="GLYMA_09G016500"/>
</dbReference>
<sequence>MSQLITHTYTCQVQAEASSLVDIVIYSDWRNDVLVWLPRCHVSNYIKASFSISMIQFLMVRNQFLYMLDKDHLAPFSWLLEPCTTCRHAIIKFYFPLTFLLS</sequence>
<organism evidence="1">
    <name type="scientific">Glycine max</name>
    <name type="common">Soybean</name>
    <name type="synonym">Glycine hispida</name>
    <dbReference type="NCBI Taxonomy" id="3847"/>
    <lineage>
        <taxon>Eukaryota</taxon>
        <taxon>Viridiplantae</taxon>
        <taxon>Streptophyta</taxon>
        <taxon>Embryophyta</taxon>
        <taxon>Tracheophyta</taxon>
        <taxon>Spermatophyta</taxon>
        <taxon>Magnoliopsida</taxon>
        <taxon>eudicotyledons</taxon>
        <taxon>Gunneridae</taxon>
        <taxon>Pentapetalae</taxon>
        <taxon>rosids</taxon>
        <taxon>fabids</taxon>
        <taxon>Fabales</taxon>
        <taxon>Fabaceae</taxon>
        <taxon>Papilionoideae</taxon>
        <taxon>50 kb inversion clade</taxon>
        <taxon>NPAAA clade</taxon>
        <taxon>indigoferoid/millettioid clade</taxon>
        <taxon>Phaseoleae</taxon>
        <taxon>Glycine</taxon>
        <taxon>Glycine subgen. Soja</taxon>
    </lineage>
</organism>
<evidence type="ECO:0000313" key="3">
    <source>
        <dbReference type="Proteomes" id="UP000008827"/>
    </source>
</evidence>
<protein>
    <submittedName>
        <fullName evidence="1 2">Uncharacterized protein</fullName>
    </submittedName>
</protein>
<dbReference type="EMBL" id="CM000842">
    <property type="protein sequence ID" value="KRH36657.1"/>
    <property type="molecule type" value="Genomic_DNA"/>
</dbReference>
<keyword evidence="3" id="KW-1185">Reference proteome</keyword>
<gene>
    <name evidence="1" type="ORF">GLYMA_09G016500</name>
</gene>
<dbReference type="InParanoid" id="A0A0R0I2A8"/>
<dbReference type="Proteomes" id="UP000008827">
    <property type="component" value="Chromosome 9"/>
</dbReference>
<reference evidence="1" key="3">
    <citation type="submission" date="2018-07" db="EMBL/GenBank/DDBJ databases">
        <title>WGS assembly of Glycine max.</title>
        <authorList>
            <person name="Schmutz J."/>
            <person name="Cannon S."/>
            <person name="Schlueter J."/>
            <person name="Ma J."/>
            <person name="Mitros T."/>
            <person name="Nelson W."/>
            <person name="Hyten D."/>
            <person name="Song Q."/>
            <person name="Thelen J."/>
            <person name="Cheng J."/>
            <person name="Xu D."/>
            <person name="Hellsten U."/>
            <person name="May G."/>
            <person name="Yu Y."/>
            <person name="Sakurai T."/>
            <person name="Umezawa T."/>
            <person name="Bhattacharyya M."/>
            <person name="Sandhu D."/>
            <person name="Valliyodan B."/>
            <person name="Lindquist E."/>
            <person name="Peto M."/>
            <person name="Grant D."/>
            <person name="Shu S."/>
            <person name="Goodstein D."/>
            <person name="Barry K."/>
            <person name="Futrell-Griggs M."/>
            <person name="Abernathy B."/>
            <person name="Du J."/>
            <person name="Tian Z."/>
            <person name="Zhu L."/>
            <person name="Gill N."/>
            <person name="Joshi T."/>
            <person name="Libault M."/>
            <person name="Sethuraman A."/>
            <person name="Zhang X."/>
            <person name="Shinozaki K."/>
            <person name="Nguyen H."/>
            <person name="Wing R."/>
            <person name="Cregan P."/>
            <person name="Specht J."/>
            <person name="Grimwood J."/>
            <person name="Rokhsar D."/>
            <person name="Stacey G."/>
            <person name="Shoemaker R."/>
            <person name="Jackson S."/>
        </authorList>
    </citation>
    <scope>NUCLEOTIDE SEQUENCE</scope>
    <source>
        <tissue evidence="1">Callus</tissue>
    </source>
</reference>
<dbReference type="Gramene" id="KRH36657">
    <property type="protein sequence ID" value="KRH36657"/>
    <property type="gene ID" value="GLYMA_09G016500"/>
</dbReference>
<dbReference type="AlphaFoldDB" id="A0A0R0I2A8"/>
<evidence type="ECO:0000313" key="1">
    <source>
        <dbReference type="EMBL" id="KRH36657.1"/>
    </source>
</evidence>
<evidence type="ECO:0000313" key="2">
    <source>
        <dbReference type="EnsemblPlants" id="KRH36657"/>
    </source>
</evidence>
<accession>A0A0R0I2A8</accession>
<name>A0A0R0I2A8_SOYBN</name>
<reference evidence="2" key="2">
    <citation type="submission" date="2018-02" db="UniProtKB">
        <authorList>
            <consortium name="EnsemblPlants"/>
        </authorList>
    </citation>
    <scope>IDENTIFICATION</scope>
    <source>
        <strain evidence="2">Williams 82</strain>
    </source>
</reference>